<dbReference type="Gene3D" id="3.90.226.30">
    <property type="match status" value="1"/>
</dbReference>
<dbReference type="Pfam" id="PF21113">
    <property type="entry name" value="LarA_C"/>
    <property type="match status" value="1"/>
</dbReference>
<dbReference type="InterPro" id="IPR048068">
    <property type="entry name" value="LarA-like"/>
</dbReference>
<dbReference type="InterPro" id="IPR043166">
    <property type="entry name" value="LarA-like_C"/>
</dbReference>
<dbReference type="AlphaFoldDB" id="X1EIH8"/>
<organism evidence="3">
    <name type="scientific">marine sediment metagenome</name>
    <dbReference type="NCBI Taxonomy" id="412755"/>
    <lineage>
        <taxon>unclassified sequences</taxon>
        <taxon>metagenomes</taxon>
        <taxon>ecological metagenomes</taxon>
    </lineage>
</organism>
<dbReference type="Gene3D" id="3.40.50.11440">
    <property type="match status" value="1"/>
</dbReference>
<feature type="domain" description="Lactate racemase C-terminal" evidence="2">
    <location>
        <begin position="271"/>
        <end position="412"/>
    </location>
</feature>
<dbReference type="PANTHER" id="PTHR33171:SF17">
    <property type="entry name" value="LARA-LIKE N-TERMINAL DOMAIN-CONTAINING PROTEIN"/>
    <property type="match status" value="1"/>
</dbReference>
<dbReference type="InterPro" id="IPR018657">
    <property type="entry name" value="LarA-like_N"/>
</dbReference>
<dbReference type="PANTHER" id="PTHR33171">
    <property type="entry name" value="LAR_N DOMAIN-CONTAINING PROTEIN"/>
    <property type="match status" value="1"/>
</dbReference>
<proteinExistence type="predicted"/>
<comment type="caution">
    <text evidence="3">The sequence shown here is derived from an EMBL/GenBank/DDBJ whole genome shotgun (WGS) entry which is preliminary data.</text>
</comment>
<evidence type="ECO:0000259" key="2">
    <source>
        <dbReference type="Pfam" id="PF21113"/>
    </source>
</evidence>
<dbReference type="EMBL" id="BARU01000390">
    <property type="protein sequence ID" value="GAH20165.1"/>
    <property type="molecule type" value="Genomic_DNA"/>
</dbReference>
<reference evidence="3" key="1">
    <citation type="journal article" date="2014" name="Front. Microbiol.">
        <title>High frequency of phylogenetically diverse reductive dehalogenase-homologous genes in deep subseafloor sedimentary metagenomes.</title>
        <authorList>
            <person name="Kawai M."/>
            <person name="Futagami T."/>
            <person name="Toyoda A."/>
            <person name="Takaki Y."/>
            <person name="Nishi S."/>
            <person name="Hori S."/>
            <person name="Arai W."/>
            <person name="Tsubouchi T."/>
            <person name="Morono Y."/>
            <person name="Uchiyama I."/>
            <person name="Ito T."/>
            <person name="Fujiyama A."/>
            <person name="Inagaki F."/>
            <person name="Takami H."/>
        </authorList>
    </citation>
    <scope>NUCLEOTIDE SEQUENCE</scope>
    <source>
        <strain evidence="3">Expedition CK06-06</strain>
    </source>
</reference>
<dbReference type="InterPro" id="IPR047926">
    <property type="entry name" value="Ni_dep_LarA"/>
</dbReference>
<accession>X1EIH8</accession>
<gene>
    <name evidence="3" type="ORF">S03H2_01360</name>
</gene>
<dbReference type="NCBIfam" id="NF033504">
    <property type="entry name" value="Ni_dep_LarA"/>
    <property type="match status" value="1"/>
</dbReference>
<dbReference type="Pfam" id="PF09861">
    <property type="entry name" value="Lar_N"/>
    <property type="match status" value="1"/>
</dbReference>
<name>X1EIH8_9ZZZZ</name>
<protein>
    <recommendedName>
        <fullName evidence="4">LarA-like N-terminal domain-containing protein</fullName>
    </recommendedName>
</protein>
<feature type="domain" description="LarA-like N-terminal" evidence="1">
    <location>
        <begin position="5"/>
        <end position="208"/>
    </location>
</feature>
<dbReference type="InterPro" id="IPR048520">
    <property type="entry name" value="LarA_C"/>
</dbReference>
<dbReference type="GO" id="GO:0050043">
    <property type="term" value="F:lactate racemase activity"/>
    <property type="evidence" value="ECO:0007669"/>
    <property type="project" value="InterPro"/>
</dbReference>
<sequence>MELKYGKGSVRLPLEGKNVIRILHSKEKEVLSNPEHKLKRLLKNPVDSLSLRELILQKKAQNILVIVNDVTRPTPYKIILPPLLDELREAGVKIENIKFIIATGIHRANSEEEMRSIFGEDIISTYKFINHNADAPNLCYLDKLKSGNELWVNPIIHEVDFIVTTGVIVPHYFAGFSGGRKSIFPGICGRKTIETNHAKMVHPNARSGNLKGNPVHEEMQEGAEKVGVDFNISVVTNENHKIIEIVAGSLLASWSKGVELCRKTYICEIEQKAEIVIASAGGYPRDINVYQAQKALDNAYQAVKPGGTIILLAECLEGYGEATFKEWIKEAKTPEDIIQRLGKRFVLGGHKAYVIAKVAKEVEVLLISSLANEEVYKLFFTPMDNLAQAIDYAKGKYGEDFQAYILPSGNTVLPQLV</sequence>
<evidence type="ECO:0000259" key="1">
    <source>
        <dbReference type="Pfam" id="PF09861"/>
    </source>
</evidence>
<evidence type="ECO:0000313" key="3">
    <source>
        <dbReference type="EMBL" id="GAH20165.1"/>
    </source>
</evidence>
<evidence type="ECO:0008006" key="4">
    <source>
        <dbReference type="Google" id="ProtNLM"/>
    </source>
</evidence>